<name>A0A2C9V290_MANES</name>
<evidence type="ECO:0000259" key="7">
    <source>
        <dbReference type="Pfam" id="PF13839"/>
    </source>
</evidence>
<feature type="domain" description="Trichome birefringence-like N-terminal" evidence="8">
    <location>
        <begin position="70"/>
        <end position="123"/>
    </location>
</feature>
<dbReference type="GO" id="GO:0016020">
    <property type="term" value="C:membrane"/>
    <property type="evidence" value="ECO:0007669"/>
    <property type="project" value="UniProtKB-SubCell"/>
</dbReference>
<evidence type="ECO:0000256" key="5">
    <source>
        <dbReference type="ARBA" id="ARBA00022989"/>
    </source>
</evidence>
<dbReference type="STRING" id="3983.A0A2C9V290"/>
<evidence type="ECO:0000256" key="2">
    <source>
        <dbReference type="ARBA" id="ARBA00007727"/>
    </source>
</evidence>
<dbReference type="EMBL" id="CM004396">
    <property type="protein sequence ID" value="OAY38394.1"/>
    <property type="molecule type" value="Genomic_DNA"/>
</dbReference>
<protein>
    <submittedName>
        <fullName evidence="9">Uncharacterized protein</fullName>
    </submittedName>
</protein>
<dbReference type="InterPro" id="IPR025846">
    <property type="entry name" value="TBL_N"/>
</dbReference>
<evidence type="ECO:0000313" key="9">
    <source>
        <dbReference type="EMBL" id="OAY38394.1"/>
    </source>
</evidence>
<keyword evidence="5" id="KW-1133">Transmembrane helix</keyword>
<accession>A0A2C9V290</accession>
<evidence type="ECO:0000256" key="6">
    <source>
        <dbReference type="ARBA" id="ARBA00023136"/>
    </source>
</evidence>
<evidence type="ECO:0000256" key="3">
    <source>
        <dbReference type="ARBA" id="ARBA00022692"/>
    </source>
</evidence>
<sequence length="420" mass="49023">MQSMKLSSRFIHKWSNSSILVLVFFLLLCKWFAYSDKFKSVAESFFLSGLKLAEIREKDDDMEVLLPPKDCDFYTGKWVLDNVTHPLYKEEECEFLSRQVTCLRNGRRDSLYQNWRWQPRDCSLPKFKSRLLLEKLRGKRLMFVGDSLNRNQWESMVCLVQSAISPGKKSLDESGSSSIFRIEDYNATIEFYWSPFLVESNSDDSLKHSILDRMIMPESINKHGENWKGVNYLIFNSYIWWMNSLNMKVLKQGFMFNGSNVEYDEIERTVAYGRVVRTLAKWINENVDPNLTSVYFMSMSPLHIKSSDWNNPEGLKCVRETTPVATMNAPLDVGTDKRLHYIVRNVTKSMKVPVHIINITTMSEYRKDAHTSIYTTRQGQLLTVEQQQNPAVYADCIHWCLPGLPDIWNELLYTHIVSQS</sequence>
<dbReference type="PANTHER" id="PTHR32285">
    <property type="entry name" value="PROTEIN TRICHOME BIREFRINGENCE-LIKE 9-RELATED"/>
    <property type="match status" value="1"/>
</dbReference>
<dbReference type="Proteomes" id="UP000091857">
    <property type="component" value="Chromosome 10"/>
</dbReference>
<dbReference type="Pfam" id="PF14416">
    <property type="entry name" value="PMR5N"/>
    <property type="match status" value="1"/>
</dbReference>
<dbReference type="OrthoDB" id="1932925at2759"/>
<feature type="domain" description="Trichome birefringence-like C-terminal" evidence="7">
    <location>
        <begin position="124"/>
        <end position="414"/>
    </location>
</feature>
<dbReference type="Gramene" id="Manes.10G011000.1.v8.1">
    <property type="protein sequence ID" value="Manes.10G011000.1.v8.1.CDS"/>
    <property type="gene ID" value="Manes.10G011000.v8.1"/>
</dbReference>
<comment type="caution">
    <text evidence="9">The sequence shown here is derived from an EMBL/GenBank/DDBJ whole genome shotgun (WGS) entry which is preliminary data.</text>
</comment>
<reference evidence="10" key="1">
    <citation type="journal article" date="2016" name="Nat. Biotechnol.">
        <title>Sequencing wild and cultivated cassava and related species reveals extensive interspecific hybridization and genetic diversity.</title>
        <authorList>
            <person name="Bredeson J.V."/>
            <person name="Lyons J.B."/>
            <person name="Prochnik S.E."/>
            <person name="Wu G.A."/>
            <person name="Ha C.M."/>
            <person name="Edsinger-Gonzales E."/>
            <person name="Grimwood J."/>
            <person name="Schmutz J."/>
            <person name="Rabbi I.Y."/>
            <person name="Egesi C."/>
            <person name="Nauluvula P."/>
            <person name="Lebot V."/>
            <person name="Ndunguru J."/>
            <person name="Mkamilo G."/>
            <person name="Bart R.S."/>
            <person name="Setter T.L."/>
            <person name="Gleadow R.M."/>
            <person name="Kulakow P."/>
            <person name="Ferguson M.E."/>
            <person name="Rounsley S."/>
            <person name="Rokhsar D.S."/>
        </authorList>
    </citation>
    <scope>NUCLEOTIDE SEQUENCE [LARGE SCALE GENOMIC DNA]</scope>
    <source>
        <strain evidence="10">cv. AM560-2</strain>
    </source>
</reference>
<keyword evidence="4" id="KW-0735">Signal-anchor</keyword>
<dbReference type="AlphaFoldDB" id="A0A2C9V290"/>
<evidence type="ECO:0000313" key="10">
    <source>
        <dbReference type="Proteomes" id="UP000091857"/>
    </source>
</evidence>
<keyword evidence="10" id="KW-1185">Reference proteome</keyword>
<evidence type="ECO:0000256" key="1">
    <source>
        <dbReference type="ARBA" id="ARBA00004167"/>
    </source>
</evidence>
<keyword evidence="3" id="KW-0812">Transmembrane</keyword>
<organism evidence="9 10">
    <name type="scientific">Manihot esculenta</name>
    <name type="common">Cassava</name>
    <name type="synonym">Jatropha manihot</name>
    <dbReference type="NCBI Taxonomy" id="3983"/>
    <lineage>
        <taxon>Eukaryota</taxon>
        <taxon>Viridiplantae</taxon>
        <taxon>Streptophyta</taxon>
        <taxon>Embryophyta</taxon>
        <taxon>Tracheophyta</taxon>
        <taxon>Spermatophyta</taxon>
        <taxon>Magnoliopsida</taxon>
        <taxon>eudicotyledons</taxon>
        <taxon>Gunneridae</taxon>
        <taxon>Pentapetalae</taxon>
        <taxon>rosids</taxon>
        <taxon>fabids</taxon>
        <taxon>Malpighiales</taxon>
        <taxon>Euphorbiaceae</taxon>
        <taxon>Crotonoideae</taxon>
        <taxon>Manihoteae</taxon>
        <taxon>Manihot</taxon>
    </lineage>
</organism>
<evidence type="ECO:0000259" key="8">
    <source>
        <dbReference type="Pfam" id="PF14416"/>
    </source>
</evidence>
<dbReference type="Pfam" id="PF13839">
    <property type="entry name" value="PC-Esterase"/>
    <property type="match status" value="1"/>
</dbReference>
<keyword evidence="6" id="KW-0472">Membrane</keyword>
<proteinExistence type="inferred from homology"/>
<dbReference type="PANTHER" id="PTHR32285:SF345">
    <property type="entry name" value="TRICHOME BIREFRINGENCE-LIKE N-TERMINAL DOMAIN-CONTAINING PROTEIN"/>
    <property type="match status" value="1"/>
</dbReference>
<comment type="subcellular location">
    <subcellularLocation>
        <location evidence="1">Membrane</location>
        <topology evidence="1">Single-pass membrane protein</topology>
    </subcellularLocation>
</comment>
<evidence type="ECO:0000256" key="4">
    <source>
        <dbReference type="ARBA" id="ARBA00022968"/>
    </source>
</evidence>
<dbReference type="GO" id="GO:0005794">
    <property type="term" value="C:Golgi apparatus"/>
    <property type="evidence" value="ECO:0000318"/>
    <property type="project" value="GO_Central"/>
</dbReference>
<dbReference type="InterPro" id="IPR026057">
    <property type="entry name" value="TBL_C"/>
</dbReference>
<comment type="similarity">
    <text evidence="2">Belongs to the PC-esterase family. TBL subfamily.</text>
</comment>
<dbReference type="GO" id="GO:0016413">
    <property type="term" value="F:O-acetyltransferase activity"/>
    <property type="evidence" value="ECO:0000318"/>
    <property type="project" value="GO_Central"/>
</dbReference>
<dbReference type="InterPro" id="IPR029962">
    <property type="entry name" value="TBL"/>
</dbReference>
<gene>
    <name evidence="9" type="ORF">MANES_10G011000v8</name>
</gene>